<dbReference type="SMART" id="SM00849">
    <property type="entry name" value="Lactamase_B"/>
    <property type="match status" value="1"/>
</dbReference>
<dbReference type="OrthoDB" id="9781189at2"/>
<dbReference type="InterPro" id="IPR036866">
    <property type="entry name" value="RibonucZ/Hydroxyglut_hydro"/>
</dbReference>
<evidence type="ECO:0000313" key="3">
    <source>
        <dbReference type="Proteomes" id="UP000239366"/>
    </source>
</evidence>
<feature type="domain" description="Metallo-beta-lactamase" evidence="1">
    <location>
        <begin position="34"/>
        <end position="224"/>
    </location>
</feature>
<proteinExistence type="predicted"/>
<dbReference type="EMBL" id="MQVX01000001">
    <property type="protein sequence ID" value="PQJ16782.1"/>
    <property type="molecule type" value="Genomic_DNA"/>
</dbReference>
<dbReference type="GO" id="GO:0016787">
    <property type="term" value="F:hydrolase activity"/>
    <property type="evidence" value="ECO:0007669"/>
    <property type="project" value="UniProtKB-KW"/>
</dbReference>
<organism evidence="2 3">
    <name type="scientific">Aureicoccus marinus</name>
    <dbReference type="NCBI Taxonomy" id="754435"/>
    <lineage>
        <taxon>Bacteria</taxon>
        <taxon>Pseudomonadati</taxon>
        <taxon>Bacteroidota</taxon>
        <taxon>Flavobacteriia</taxon>
        <taxon>Flavobacteriales</taxon>
        <taxon>Flavobacteriaceae</taxon>
        <taxon>Aureicoccus</taxon>
    </lineage>
</organism>
<protein>
    <submittedName>
        <fullName evidence="2">MBL fold metallo-hydrolase</fullName>
    </submittedName>
</protein>
<dbReference type="Pfam" id="PF12706">
    <property type="entry name" value="Lactamase_B_2"/>
    <property type="match status" value="1"/>
</dbReference>
<sequence length="254" mass="28586">MRLTFLGTGTSQGIPVVGSNHPVCKSTDPRDKRLRTAALIQYNGISIVVDCGPDFRQQMLSNPIERLDALLFTHEHADHTHGIDDLRPYYFRQGALDVYAHPFVHQSLTERFAYVFAVKNRYPGAPELRYHPITKNVPVEIGGKSVLPIEADHHTTKVLGFRIDGLVYLTDVKTIEADQIELVKGCDVLVINALREEPHPSHFNLEEALAFAKEVGAKRTYFTHISHLLGFHAEVQSRLPDTVYLAEDNLIVEL</sequence>
<dbReference type="AlphaFoldDB" id="A0A2S7TA18"/>
<dbReference type="PANTHER" id="PTHR42663:SF6">
    <property type="entry name" value="HYDROLASE C777.06C-RELATED"/>
    <property type="match status" value="1"/>
</dbReference>
<comment type="caution">
    <text evidence="2">The sequence shown here is derived from an EMBL/GenBank/DDBJ whole genome shotgun (WGS) entry which is preliminary data.</text>
</comment>
<evidence type="ECO:0000259" key="1">
    <source>
        <dbReference type="SMART" id="SM00849"/>
    </source>
</evidence>
<reference evidence="3" key="1">
    <citation type="submission" date="2016-11" db="EMBL/GenBank/DDBJ databases">
        <title>Trade-off between light-utilization and light-protection in marine flavobacteria.</title>
        <authorList>
            <person name="Kumagai Y."/>
            <person name="Yoshizawa S."/>
            <person name="Kogure K."/>
        </authorList>
    </citation>
    <scope>NUCLEOTIDE SEQUENCE [LARGE SCALE GENOMIC DNA]</scope>
    <source>
        <strain evidence="3">SG-18</strain>
    </source>
</reference>
<dbReference type="SUPFAM" id="SSF56281">
    <property type="entry name" value="Metallo-hydrolase/oxidoreductase"/>
    <property type="match status" value="1"/>
</dbReference>
<keyword evidence="2" id="KW-0378">Hydrolase</keyword>
<name>A0A2S7TA18_9FLAO</name>
<dbReference type="PANTHER" id="PTHR42663">
    <property type="entry name" value="HYDROLASE C777.06C-RELATED-RELATED"/>
    <property type="match status" value="1"/>
</dbReference>
<dbReference type="CDD" id="cd16279">
    <property type="entry name" value="metallo-hydrolase-like_MBL-fold"/>
    <property type="match status" value="1"/>
</dbReference>
<dbReference type="Proteomes" id="UP000239366">
    <property type="component" value="Unassembled WGS sequence"/>
</dbReference>
<dbReference type="InterPro" id="IPR001279">
    <property type="entry name" value="Metallo-B-lactamas"/>
</dbReference>
<dbReference type="Gene3D" id="3.60.15.10">
    <property type="entry name" value="Ribonuclease Z/Hydroxyacylglutathione hydrolase-like"/>
    <property type="match status" value="1"/>
</dbReference>
<accession>A0A2S7TA18</accession>
<keyword evidence="3" id="KW-1185">Reference proteome</keyword>
<gene>
    <name evidence="2" type="ORF">BST99_04475</name>
</gene>
<evidence type="ECO:0000313" key="2">
    <source>
        <dbReference type="EMBL" id="PQJ16782.1"/>
    </source>
</evidence>